<sequence length="521" mass="55490">MAFEFKLPDIGEGIHEGEIAKWFVKPGDEIKEDDVLCEVQNDKAVVEIPSPVEGTVKEVHFEEGSVATVGQTIVTIDAEGYEDSAAESEVPSSEPAAASSSAFEFKLPDIGEGIHEGEIAKWFVKAGDEIKEDDVLCEVQNDKAVVEIPSPVEGTVKEVHFEEGSVATVGQTIVTIDAVGYEGPATTTEEAPKAESKDAAATPAKPAAKDPNNRVIAMPSVRKYARDNNVAITEVQGTGKNGRVLKEDIDAFLNGGQAAAPATEEKAAPAETKEAAAKTTTSTPAGDEFPETREKMSGIRKSIANAMVNSKHKAPHVTLHDEVDVTELVAHRKKFKPVAAEQNVKLTYLPYVVKALTSALSKYPILNASIDDATDEIVYKHYFNIGIAADTEKGLLVPVVKNADAKSIFAISSEINELAGKARDGKLAPNEMKGASSTISNIGSAGGQWFTPVINYPEAAILGIGRIADKPVVRDGEIVVAPVLSLSLSFDHRIVDGATAQMALNQIKRLLADPQLIMMEG</sequence>
<organism evidence="1 2">
    <name type="scientific">Gracilibacillus pellucidus</name>
    <dbReference type="NCBI Taxonomy" id="3095368"/>
    <lineage>
        <taxon>Bacteria</taxon>
        <taxon>Bacillati</taxon>
        <taxon>Bacillota</taxon>
        <taxon>Bacilli</taxon>
        <taxon>Bacillales</taxon>
        <taxon>Bacillaceae</taxon>
        <taxon>Gracilibacillus</taxon>
    </lineage>
</organism>
<dbReference type="EMBL" id="JAWZSR010000001">
    <property type="protein sequence ID" value="MDX8044880.1"/>
    <property type="molecule type" value="Genomic_DNA"/>
</dbReference>
<gene>
    <name evidence="1" type="ORF">SH601_02675</name>
</gene>
<dbReference type="Proteomes" id="UP001277972">
    <property type="component" value="Unassembled WGS sequence"/>
</dbReference>
<evidence type="ECO:0000313" key="1">
    <source>
        <dbReference type="EMBL" id="MDX8044880.1"/>
    </source>
</evidence>
<comment type="caution">
    <text evidence="1">The sequence shown here is derived from an EMBL/GenBank/DDBJ whole genome shotgun (WGS) entry which is preliminary data.</text>
</comment>
<name>A0ACC6M1R0_9BACI</name>
<reference evidence="1" key="1">
    <citation type="submission" date="2023-11" db="EMBL/GenBank/DDBJ databases">
        <title>Gracilibacillus pellucida a moderately halophilic bacterium isolated from saline soil in Xinjiang province.</title>
        <authorList>
            <person name="Zhang Z."/>
            <person name="Tan F."/>
            <person name="Wang Y."/>
            <person name="Xia M."/>
        </authorList>
    </citation>
    <scope>NUCLEOTIDE SEQUENCE</scope>
    <source>
        <strain evidence="1">S3-1-1</strain>
    </source>
</reference>
<protein>
    <submittedName>
        <fullName evidence="1">Dihydrolipoyllysine-residue acetyltransferase</fullName>
    </submittedName>
</protein>
<proteinExistence type="predicted"/>
<evidence type="ECO:0000313" key="2">
    <source>
        <dbReference type="Proteomes" id="UP001277972"/>
    </source>
</evidence>
<keyword evidence="2" id="KW-1185">Reference proteome</keyword>
<accession>A0ACC6M1R0</accession>